<feature type="region of interest" description="Disordered" evidence="5">
    <location>
        <begin position="1"/>
        <end position="40"/>
    </location>
</feature>
<keyword evidence="8" id="KW-1185">Reference proteome</keyword>
<evidence type="ECO:0000256" key="5">
    <source>
        <dbReference type="SAM" id="MobiDB-lite"/>
    </source>
</evidence>
<dbReference type="EMBL" id="OA883638">
    <property type="protein sequence ID" value="CAD7279348.1"/>
    <property type="molecule type" value="Genomic_DNA"/>
</dbReference>
<sequence>MGKLDEAGKNQRNAGNPPSSSSATSGLNRASVVTRQQDRKAWRLRNQEARVTAETEGRDIEDSGFEPNLIQRTLPTKRGLFLSARGVALLLSLLLSGCFSPFLEGVAIGTAPGPKGACVLFLAIAFREAFANLILGYQLAITRGDIVYTHVHMVFSAVILSIGINVGMILHEEELRFTLNRAGRNAELVMLFAAAILQEAIFHGLAAVVRSIGDHKLLVVLCPAMSMAGLLVFTLLEEEVDAYFRS</sequence>
<evidence type="ECO:0000256" key="3">
    <source>
        <dbReference type="ARBA" id="ARBA00022989"/>
    </source>
</evidence>
<feature type="transmembrane region" description="Helical" evidence="6">
    <location>
        <begin position="147"/>
        <end position="170"/>
    </location>
</feature>
<dbReference type="AlphaFoldDB" id="A0A7R9BPZ2"/>
<reference evidence="7" key="1">
    <citation type="submission" date="2020-11" db="EMBL/GenBank/DDBJ databases">
        <authorList>
            <person name="Tran Van P."/>
        </authorList>
    </citation>
    <scope>NUCLEOTIDE SEQUENCE</scope>
</reference>
<dbReference type="GO" id="GO:0016020">
    <property type="term" value="C:membrane"/>
    <property type="evidence" value="ECO:0007669"/>
    <property type="project" value="UniProtKB-SubCell"/>
</dbReference>
<gene>
    <name evidence="7" type="ORF">NMOB1V02_LOCUS7023</name>
</gene>
<organism evidence="7">
    <name type="scientific">Notodromas monacha</name>
    <dbReference type="NCBI Taxonomy" id="399045"/>
    <lineage>
        <taxon>Eukaryota</taxon>
        <taxon>Metazoa</taxon>
        <taxon>Ecdysozoa</taxon>
        <taxon>Arthropoda</taxon>
        <taxon>Crustacea</taxon>
        <taxon>Oligostraca</taxon>
        <taxon>Ostracoda</taxon>
        <taxon>Podocopa</taxon>
        <taxon>Podocopida</taxon>
        <taxon>Cypridocopina</taxon>
        <taxon>Cypridoidea</taxon>
        <taxon>Cyprididae</taxon>
        <taxon>Notodromas</taxon>
    </lineage>
</organism>
<evidence type="ECO:0000256" key="2">
    <source>
        <dbReference type="ARBA" id="ARBA00022692"/>
    </source>
</evidence>
<feature type="compositionally biased region" description="Polar residues" evidence="5">
    <location>
        <begin position="10"/>
        <end position="35"/>
    </location>
</feature>
<accession>A0A7R9BPZ2</accession>
<dbReference type="GO" id="GO:0046873">
    <property type="term" value="F:metal ion transmembrane transporter activity"/>
    <property type="evidence" value="ECO:0007669"/>
    <property type="project" value="InterPro"/>
</dbReference>
<keyword evidence="4 6" id="KW-0472">Membrane</keyword>
<keyword evidence="3 6" id="KW-1133">Transmembrane helix</keyword>
<proteinExistence type="predicted"/>
<feature type="transmembrane region" description="Helical" evidence="6">
    <location>
        <begin position="217"/>
        <end position="236"/>
    </location>
</feature>
<protein>
    <submittedName>
        <fullName evidence="7">Uncharacterized protein</fullName>
    </submittedName>
</protein>
<comment type="subcellular location">
    <subcellularLocation>
        <location evidence="1">Membrane</location>
        <topology evidence="1">Multi-pass membrane protein</topology>
    </subcellularLocation>
</comment>
<feature type="transmembrane region" description="Helical" evidence="6">
    <location>
        <begin position="190"/>
        <end position="210"/>
    </location>
</feature>
<evidence type="ECO:0000313" key="7">
    <source>
        <dbReference type="EMBL" id="CAD7279348.1"/>
    </source>
</evidence>
<evidence type="ECO:0000313" key="8">
    <source>
        <dbReference type="Proteomes" id="UP000678499"/>
    </source>
</evidence>
<dbReference type="Pfam" id="PF02535">
    <property type="entry name" value="Zip"/>
    <property type="match status" value="1"/>
</dbReference>
<dbReference type="InterPro" id="IPR003689">
    <property type="entry name" value="ZIP"/>
</dbReference>
<feature type="transmembrane region" description="Helical" evidence="6">
    <location>
        <begin position="114"/>
        <end position="135"/>
    </location>
</feature>
<evidence type="ECO:0000256" key="4">
    <source>
        <dbReference type="ARBA" id="ARBA00023136"/>
    </source>
</evidence>
<dbReference type="Proteomes" id="UP000678499">
    <property type="component" value="Unassembled WGS sequence"/>
</dbReference>
<dbReference type="EMBL" id="CAJPEX010001601">
    <property type="protein sequence ID" value="CAG0919500.1"/>
    <property type="molecule type" value="Genomic_DNA"/>
</dbReference>
<keyword evidence="2 6" id="KW-0812">Transmembrane</keyword>
<evidence type="ECO:0000256" key="1">
    <source>
        <dbReference type="ARBA" id="ARBA00004141"/>
    </source>
</evidence>
<evidence type="ECO:0000256" key="6">
    <source>
        <dbReference type="SAM" id="Phobius"/>
    </source>
</evidence>
<feature type="transmembrane region" description="Helical" evidence="6">
    <location>
        <begin position="80"/>
        <end position="102"/>
    </location>
</feature>
<name>A0A7R9BPZ2_9CRUS</name>